<dbReference type="Pfam" id="PF00535">
    <property type="entry name" value="Glycos_transf_2"/>
    <property type="match status" value="1"/>
</dbReference>
<dbReference type="EC" id="2.4.1.117" evidence="4"/>
<evidence type="ECO:0000256" key="1">
    <source>
        <dbReference type="ARBA" id="ARBA00004389"/>
    </source>
</evidence>
<dbReference type="InterPro" id="IPR029044">
    <property type="entry name" value="Nucleotide-diphossugar_trans"/>
</dbReference>
<keyword evidence="11" id="KW-0472">Membrane</keyword>
<dbReference type="InterPro" id="IPR001173">
    <property type="entry name" value="Glyco_trans_2-like"/>
</dbReference>
<comment type="similarity">
    <text evidence="3">Belongs to the glycosyltransferase 2 family.</text>
</comment>
<keyword evidence="6 14" id="KW-0808">Transferase</keyword>
<keyword evidence="7" id="KW-0812">Transmembrane</keyword>
<dbReference type="GO" id="GO:0004581">
    <property type="term" value="F:dolichyl-phosphate beta-glucosyltransferase activity"/>
    <property type="evidence" value="ECO:0007669"/>
    <property type="project" value="UniProtKB-EC"/>
</dbReference>
<dbReference type="SUPFAM" id="SSF53448">
    <property type="entry name" value="Nucleotide-diphospho-sugar transferases"/>
    <property type="match status" value="1"/>
</dbReference>
<dbReference type="InterPro" id="IPR035518">
    <property type="entry name" value="DPG_synthase"/>
</dbReference>
<dbReference type="EMBL" id="SGBC01000002">
    <property type="protein sequence ID" value="RZD16433.1"/>
    <property type="molecule type" value="Genomic_DNA"/>
</dbReference>
<dbReference type="Gene3D" id="3.90.550.10">
    <property type="entry name" value="Spore Coat Polysaccharide Biosynthesis Protein SpsA, Chain A"/>
    <property type="match status" value="1"/>
</dbReference>
<evidence type="ECO:0000256" key="8">
    <source>
        <dbReference type="ARBA" id="ARBA00022824"/>
    </source>
</evidence>
<evidence type="ECO:0000259" key="13">
    <source>
        <dbReference type="Pfam" id="PF00535"/>
    </source>
</evidence>
<evidence type="ECO:0000256" key="2">
    <source>
        <dbReference type="ARBA" id="ARBA00004922"/>
    </source>
</evidence>
<dbReference type="CDD" id="cd04188">
    <property type="entry name" value="DPG_synthase"/>
    <property type="match status" value="1"/>
</dbReference>
<comment type="caution">
    <text evidence="14">The sequence shown here is derived from an EMBL/GenBank/DDBJ whole genome shotgun (WGS) entry which is preliminary data.</text>
</comment>
<comment type="catalytic activity">
    <reaction evidence="12">
        <text>a di-trans,poly-cis-dolichyl phosphate + UDP-alpha-D-glucose = a di-trans,poly-cis-dolichyl beta-D-glucosyl phosphate + UDP</text>
        <dbReference type="Rhea" id="RHEA:15401"/>
        <dbReference type="Rhea" id="RHEA-COMP:19498"/>
        <dbReference type="Rhea" id="RHEA-COMP:19502"/>
        <dbReference type="ChEBI" id="CHEBI:57525"/>
        <dbReference type="ChEBI" id="CHEBI:57683"/>
        <dbReference type="ChEBI" id="CHEBI:58223"/>
        <dbReference type="ChEBI" id="CHEBI:58885"/>
        <dbReference type="EC" id="2.4.1.117"/>
    </reaction>
    <physiologicalReaction direction="left-to-right" evidence="12">
        <dbReference type="Rhea" id="RHEA:15402"/>
    </physiologicalReaction>
</comment>
<evidence type="ECO:0000313" key="14">
    <source>
        <dbReference type="EMBL" id="RZD16433.1"/>
    </source>
</evidence>
<keyword evidence="5" id="KW-0328">Glycosyltransferase</keyword>
<evidence type="ECO:0000256" key="7">
    <source>
        <dbReference type="ARBA" id="ARBA00022692"/>
    </source>
</evidence>
<evidence type="ECO:0000256" key="4">
    <source>
        <dbReference type="ARBA" id="ARBA00012583"/>
    </source>
</evidence>
<organism evidence="14 15">
    <name type="scientific">Acididesulfobacter guangdongensis</name>
    <dbReference type="NCBI Taxonomy" id="2597225"/>
    <lineage>
        <taxon>Bacteria</taxon>
        <taxon>Deltaproteobacteria</taxon>
        <taxon>Candidatus Acidulodesulfobacterales</taxon>
        <taxon>Candidatus Acididesulfobacter</taxon>
    </lineage>
</organism>
<keyword evidence="9" id="KW-0735">Signal-anchor</keyword>
<proteinExistence type="inferred from homology"/>
<dbReference type="Proteomes" id="UP000316562">
    <property type="component" value="Unassembled WGS sequence"/>
</dbReference>
<evidence type="ECO:0000256" key="3">
    <source>
        <dbReference type="ARBA" id="ARBA00006739"/>
    </source>
</evidence>
<keyword evidence="8" id="KW-0256">Endoplasmic reticulum</keyword>
<evidence type="ECO:0000256" key="6">
    <source>
        <dbReference type="ARBA" id="ARBA00022679"/>
    </source>
</evidence>
<evidence type="ECO:0000313" key="15">
    <source>
        <dbReference type="Proteomes" id="UP000316562"/>
    </source>
</evidence>
<accession>A0A519BGN6</accession>
<comment type="pathway">
    <text evidence="2">Protein modification; protein glycosylation.</text>
</comment>
<protein>
    <recommendedName>
        <fullName evidence="4">dolichyl-phosphate beta-glucosyltransferase</fullName>
        <ecNumber evidence="4">2.4.1.117</ecNumber>
    </recommendedName>
</protein>
<evidence type="ECO:0000256" key="5">
    <source>
        <dbReference type="ARBA" id="ARBA00022676"/>
    </source>
</evidence>
<dbReference type="AlphaFoldDB" id="A0A519BGN6"/>
<feature type="domain" description="Glycosyltransferase 2-like" evidence="13">
    <location>
        <begin position="55"/>
        <end position="222"/>
    </location>
</feature>
<sequence>MTKKTNTYENIITAASANTNKYAETGMTGAAAAAAKTTATAAANIANKADKPSLSIVIPAFNEEKRIKYTISKLRTFLKLKKFNYEIIAVDDGSTDNTINALKDISNADLRIITITKSGKGAAVKSGVLAANYEYIFFMDADLSTDEQEISRFINIFKNEPDVDVIIGSRYLPENSTIIQPPFRNMVGKTFSLLKSQLLGLNYYDSQCGFKAFRKEAAQKIFSKVTVKGFSFDVEVLYIAELNKIKVKEIGVEWCHRTGGHVNIMIDSIPMILDLFKIYLKKNYYLNQQ</sequence>
<dbReference type="GO" id="GO:0006487">
    <property type="term" value="P:protein N-linked glycosylation"/>
    <property type="evidence" value="ECO:0007669"/>
    <property type="project" value="TreeGrafter"/>
</dbReference>
<evidence type="ECO:0000256" key="12">
    <source>
        <dbReference type="ARBA" id="ARBA00045097"/>
    </source>
</evidence>
<keyword evidence="10" id="KW-1133">Transmembrane helix</keyword>
<evidence type="ECO:0000256" key="10">
    <source>
        <dbReference type="ARBA" id="ARBA00022989"/>
    </source>
</evidence>
<evidence type="ECO:0000256" key="9">
    <source>
        <dbReference type="ARBA" id="ARBA00022968"/>
    </source>
</evidence>
<dbReference type="PANTHER" id="PTHR10859:SF91">
    <property type="entry name" value="DOLICHYL-PHOSPHATE BETA-GLUCOSYLTRANSFERASE"/>
    <property type="match status" value="1"/>
</dbReference>
<evidence type="ECO:0000256" key="11">
    <source>
        <dbReference type="ARBA" id="ARBA00023136"/>
    </source>
</evidence>
<comment type="subcellular location">
    <subcellularLocation>
        <location evidence="1">Endoplasmic reticulum membrane</location>
        <topology evidence="1">Single-pass membrane protein</topology>
    </subcellularLocation>
</comment>
<dbReference type="PANTHER" id="PTHR10859">
    <property type="entry name" value="GLYCOSYL TRANSFERASE"/>
    <property type="match status" value="1"/>
</dbReference>
<gene>
    <name evidence="14" type="ORF">EVJ46_05280</name>
</gene>
<reference evidence="14 15" key="1">
    <citation type="journal article" date="2019" name="ISME J.">
        <title>Insights into ecological role of a new deltaproteobacterial order Candidatus Acidulodesulfobacterales by metagenomics and metatranscriptomics.</title>
        <authorList>
            <person name="Tan S."/>
            <person name="Liu J."/>
            <person name="Fang Y."/>
            <person name="Hedlund B.P."/>
            <person name="Lian Z.H."/>
            <person name="Huang L.Y."/>
            <person name="Li J.T."/>
            <person name="Huang L.N."/>
            <person name="Li W.J."/>
            <person name="Jiang H.C."/>
            <person name="Dong H.L."/>
            <person name="Shu W.S."/>
        </authorList>
    </citation>
    <scope>NUCLEOTIDE SEQUENCE [LARGE SCALE GENOMIC DNA]</scope>
    <source>
        <strain evidence="14">AP2</strain>
    </source>
</reference>
<name>A0A519BGN6_ACIG2</name>